<dbReference type="InterPro" id="IPR000515">
    <property type="entry name" value="MetI-like"/>
</dbReference>
<dbReference type="CDD" id="cd06261">
    <property type="entry name" value="TM_PBP2"/>
    <property type="match status" value="1"/>
</dbReference>
<proteinExistence type="inferred from homology"/>
<dbReference type="InterPro" id="IPR035906">
    <property type="entry name" value="MetI-like_sf"/>
</dbReference>
<evidence type="ECO:0000256" key="9">
    <source>
        <dbReference type="RuleBase" id="RU363032"/>
    </source>
</evidence>
<dbReference type="Pfam" id="PF00528">
    <property type="entry name" value="BPD_transp_1"/>
    <property type="match status" value="1"/>
</dbReference>
<keyword evidence="3 9" id="KW-0813">Transport</keyword>
<organism evidence="11 12">
    <name type="scientific">Mesorhizobium alhagi CCNWXJ12-2</name>
    <dbReference type="NCBI Taxonomy" id="1107882"/>
    <lineage>
        <taxon>Bacteria</taxon>
        <taxon>Pseudomonadati</taxon>
        <taxon>Pseudomonadota</taxon>
        <taxon>Alphaproteobacteria</taxon>
        <taxon>Hyphomicrobiales</taxon>
        <taxon>Phyllobacteriaceae</taxon>
        <taxon>Allomesorhizobium</taxon>
    </lineage>
</organism>
<feature type="transmembrane region" description="Helical" evidence="9">
    <location>
        <begin position="74"/>
        <end position="94"/>
    </location>
</feature>
<feature type="transmembrane region" description="Helical" evidence="9">
    <location>
        <begin position="100"/>
        <end position="119"/>
    </location>
</feature>
<accession>H0I299</accession>
<feature type="transmembrane region" description="Helical" evidence="9">
    <location>
        <begin position="20"/>
        <end position="48"/>
    </location>
</feature>
<evidence type="ECO:0000313" key="12">
    <source>
        <dbReference type="Proteomes" id="UP000003250"/>
    </source>
</evidence>
<dbReference type="Proteomes" id="UP000003250">
    <property type="component" value="Unassembled WGS sequence"/>
</dbReference>
<dbReference type="Gene3D" id="1.10.3720.10">
    <property type="entry name" value="MetI-like"/>
    <property type="match status" value="1"/>
</dbReference>
<dbReference type="NCBIfam" id="TIGR01726">
    <property type="entry name" value="HEQRo_perm_3TM"/>
    <property type="match status" value="1"/>
</dbReference>
<keyword evidence="5" id="KW-0997">Cell inner membrane</keyword>
<feature type="domain" description="ABC transmembrane type-1" evidence="10">
    <location>
        <begin position="24"/>
        <end position="224"/>
    </location>
</feature>
<keyword evidence="8 9" id="KW-0472">Membrane</keyword>
<feature type="transmembrane region" description="Helical" evidence="9">
    <location>
        <begin position="205"/>
        <end position="224"/>
    </location>
</feature>
<dbReference type="PANTHER" id="PTHR30133">
    <property type="entry name" value="CATIONIC AMINO ACID TRANSPORTER, MEMBRANE COMPONENT"/>
    <property type="match status" value="1"/>
</dbReference>
<comment type="similarity">
    <text evidence="2">Belongs to the binding-protein-dependent transport system permease family. HisMQ subfamily.</text>
</comment>
<evidence type="ECO:0000256" key="8">
    <source>
        <dbReference type="ARBA" id="ARBA00023136"/>
    </source>
</evidence>
<evidence type="ECO:0000259" key="10">
    <source>
        <dbReference type="PROSITE" id="PS50928"/>
    </source>
</evidence>
<evidence type="ECO:0000313" key="11">
    <source>
        <dbReference type="EMBL" id="EHK52898.1"/>
    </source>
</evidence>
<dbReference type="InterPro" id="IPR051613">
    <property type="entry name" value="ABC_transp_permease_HisMQ"/>
</dbReference>
<dbReference type="PATRIC" id="fig|1107882.3.peg.6369"/>
<feature type="transmembrane region" description="Helical" evidence="9">
    <location>
        <begin position="153"/>
        <end position="173"/>
    </location>
</feature>
<dbReference type="GO" id="GO:0043190">
    <property type="term" value="C:ATP-binding cassette (ABC) transporter complex"/>
    <property type="evidence" value="ECO:0007669"/>
    <property type="project" value="InterPro"/>
</dbReference>
<evidence type="ECO:0000256" key="1">
    <source>
        <dbReference type="ARBA" id="ARBA00004429"/>
    </source>
</evidence>
<name>H0I299_9HYPH</name>
<evidence type="ECO:0000256" key="5">
    <source>
        <dbReference type="ARBA" id="ARBA00022519"/>
    </source>
</evidence>
<keyword evidence="4" id="KW-1003">Cell membrane</keyword>
<dbReference type="PROSITE" id="PS50928">
    <property type="entry name" value="ABC_TM1"/>
    <property type="match status" value="1"/>
</dbReference>
<evidence type="ECO:0000256" key="4">
    <source>
        <dbReference type="ARBA" id="ARBA00022475"/>
    </source>
</evidence>
<keyword evidence="6 9" id="KW-0812">Transmembrane</keyword>
<keyword evidence="12" id="KW-1185">Reference proteome</keyword>
<protein>
    <submittedName>
        <fullName evidence="11">Octopine ABC transporter permease</fullName>
    </submittedName>
</protein>
<evidence type="ECO:0000256" key="6">
    <source>
        <dbReference type="ARBA" id="ARBA00022692"/>
    </source>
</evidence>
<evidence type="ECO:0000256" key="3">
    <source>
        <dbReference type="ARBA" id="ARBA00022448"/>
    </source>
</evidence>
<comment type="subcellular location">
    <subcellularLocation>
        <location evidence="1">Cell inner membrane</location>
        <topology evidence="1">Multi-pass membrane protein</topology>
    </subcellularLocation>
    <subcellularLocation>
        <location evidence="9">Cell membrane</location>
        <topology evidence="9">Multi-pass membrane protein</topology>
    </subcellularLocation>
</comment>
<dbReference type="EMBL" id="AHAM01000298">
    <property type="protein sequence ID" value="EHK52898.1"/>
    <property type="molecule type" value="Genomic_DNA"/>
</dbReference>
<dbReference type="SUPFAM" id="SSF161098">
    <property type="entry name" value="MetI-like"/>
    <property type="match status" value="1"/>
</dbReference>
<keyword evidence="7 9" id="KW-1133">Transmembrane helix</keyword>
<reference evidence="11 12" key="1">
    <citation type="journal article" date="2012" name="J. Bacteriol.">
        <title>Draft Genome Sequence of Mesorhizobium alhagi CCNWXJ12-2T, a Novel Salt-Resistant Species Isolated from the Desert of Northwestern China.</title>
        <authorList>
            <person name="Zhou M."/>
            <person name="Chen W."/>
            <person name="Chen H."/>
            <person name="Wei G."/>
        </authorList>
    </citation>
    <scope>NUCLEOTIDE SEQUENCE [LARGE SCALE GENOMIC DNA]</scope>
    <source>
        <strain evidence="11 12">CCNWXJ12-2</strain>
    </source>
</reference>
<dbReference type="InterPro" id="IPR010065">
    <property type="entry name" value="AA_ABC_transptr_permease_3TM"/>
</dbReference>
<sequence>MQESYFALIGFGADGWGRALLIATGMTCAVAVAGFLLGSAIGSLIAWAKLSGSFVLRRIGTAYTTVLRGIPDLLVIYLFYFGGSAALGTVAGFFGADGFIGMPAFVTGVLAIGIVSGAYQAEVLRGAFLATPRGEIEAAKAVGMRNWTAFRRIIAPLVLRLALPGIGNTWQLVLKETALISVTGLVELLRQSQIAAGSTRRPFEFYLTAILLYLAITWISTLLFRRAEARTMLGVRRSI</sequence>
<dbReference type="GO" id="GO:0022857">
    <property type="term" value="F:transmembrane transporter activity"/>
    <property type="evidence" value="ECO:0007669"/>
    <property type="project" value="InterPro"/>
</dbReference>
<gene>
    <name evidence="11" type="ORF">MAXJ12_32959</name>
</gene>
<evidence type="ECO:0000256" key="2">
    <source>
        <dbReference type="ARBA" id="ARBA00010072"/>
    </source>
</evidence>
<evidence type="ECO:0000256" key="7">
    <source>
        <dbReference type="ARBA" id="ARBA00022989"/>
    </source>
</evidence>
<dbReference type="AlphaFoldDB" id="H0I299"/>